<comment type="caution">
    <text evidence="2">The sequence shown here is derived from an EMBL/GenBank/DDBJ whole genome shotgun (WGS) entry which is preliminary data.</text>
</comment>
<evidence type="ECO:0000259" key="1">
    <source>
        <dbReference type="Pfam" id="PF12680"/>
    </source>
</evidence>
<sequence length="135" mass="15134">MSQNETRALIERYFDAFNASDYEAMAGLLHEDVAHDINLGGREIGRDAFRRFNAMMSRHYRETLRDIEIMVSESGVRAAAEFTVDGTYVATADGLPPASGQGYSLPAGIFFEVDDGRISRVTTYYNHKDWIAQVS</sequence>
<dbReference type="InterPro" id="IPR037401">
    <property type="entry name" value="SnoaL-like"/>
</dbReference>
<dbReference type="InterPro" id="IPR011721">
    <property type="entry name" value="CHP02096"/>
</dbReference>
<accession>A0A3A8AA65</accession>
<dbReference type="Gene3D" id="3.10.450.50">
    <property type="match status" value="1"/>
</dbReference>
<organism evidence="2 3">
    <name type="scientific">Oceaniradius stylonematis</name>
    <dbReference type="NCBI Taxonomy" id="2184161"/>
    <lineage>
        <taxon>Bacteria</taxon>
        <taxon>Pseudomonadati</taxon>
        <taxon>Pseudomonadota</taxon>
        <taxon>Alphaproteobacteria</taxon>
        <taxon>Hyphomicrobiales</taxon>
        <taxon>Ahrensiaceae</taxon>
        <taxon>Oceaniradius</taxon>
    </lineage>
</organism>
<name>A0A3A8AA65_9HYPH</name>
<evidence type="ECO:0000313" key="2">
    <source>
        <dbReference type="EMBL" id="RKF06785.1"/>
    </source>
</evidence>
<dbReference type="Pfam" id="PF12680">
    <property type="entry name" value="SnoaL_2"/>
    <property type="match status" value="1"/>
</dbReference>
<evidence type="ECO:0000313" key="3">
    <source>
        <dbReference type="Proteomes" id="UP000246132"/>
    </source>
</evidence>
<dbReference type="InterPro" id="IPR032710">
    <property type="entry name" value="NTF2-like_dom_sf"/>
</dbReference>
<dbReference type="SUPFAM" id="SSF54427">
    <property type="entry name" value="NTF2-like"/>
    <property type="match status" value="1"/>
</dbReference>
<dbReference type="EMBL" id="QFWV02000005">
    <property type="protein sequence ID" value="RKF06785.1"/>
    <property type="molecule type" value="Genomic_DNA"/>
</dbReference>
<feature type="domain" description="SnoaL-like" evidence="1">
    <location>
        <begin position="10"/>
        <end position="120"/>
    </location>
</feature>
<proteinExistence type="predicted"/>
<protein>
    <submittedName>
        <fullName evidence="2">DUF4440 domain-containing protein</fullName>
    </submittedName>
</protein>
<dbReference type="OrthoDB" id="582835at2"/>
<gene>
    <name evidence="2" type="ORF">DEM25_009000</name>
</gene>
<dbReference type="RefSeq" id="WP_109766661.1">
    <property type="nucleotide sequence ID" value="NZ_QFWV02000005.1"/>
</dbReference>
<reference evidence="2 3" key="1">
    <citation type="journal article" date="2018" name="Int. J. Syst. Bacteriol.">
        <title>Oceaniradius stylonemae gen. nov., sp. nov., isolated from a red alga, Stylonema cornu-cervi.</title>
        <authorList>
            <person name="Jeong S."/>
        </authorList>
    </citation>
    <scope>NUCLEOTIDE SEQUENCE [LARGE SCALE GENOMIC DNA]</scope>
    <source>
        <strain evidence="2 3">StC1</strain>
    </source>
</reference>
<dbReference type="NCBIfam" id="TIGR02096">
    <property type="entry name" value="ketosteroid isomerase-related protein"/>
    <property type="match status" value="1"/>
</dbReference>
<keyword evidence="3" id="KW-1185">Reference proteome</keyword>
<dbReference type="AlphaFoldDB" id="A0A3A8AA65"/>
<dbReference type="Proteomes" id="UP000246132">
    <property type="component" value="Unassembled WGS sequence"/>
</dbReference>